<dbReference type="Proteomes" id="UP000011944">
    <property type="component" value="Unassembled WGS sequence"/>
</dbReference>
<reference evidence="1 2" key="2">
    <citation type="submission" date="2013-03" db="EMBL/GenBank/DDBJ databases">
        <title>Diversity in Clostridium botulinum.</title>
        <authorList>
            <person name="Timme R.E."/>
            <person name="Allard M."/>
            <person name="Luo Y."/>
            <person name="Strain E."/>
            <person name="Gonzalez-Escalona N."/>
            <person name="Brown E."/>
        </authorList>
    </citation>
    <scope>NUCLEOTIDE SEQUENCE [LARGE SCALE GENOMIC DNA]</scope>
    <source>
        <strain evidence="1 2">CFSAN001627</strain>
    </source>
</reference>
<organism evidence="1 2">
    <name type="scientific">Clostridium botulinum CFSAN001627</name>
    <dbReference type="NCBI Taxonomy" id="1232189"/>
    <lineage>
        <taxon>Bacteria</taxon>
        <taxon>Bacillati</taxon>
        <taxon>Bacillota</taxon>
        <taxon>Clostridia</taxon>
        <taxon>Eubacteriales</taxon>
        <taxon>Clostridiaceae</taxon>
        <taxon>Clostridium</taxon>
    </lineage>
</organism>
<protein>
    <submittedName>
        <fullName evidence="1">Uncharacterized protein</fullName>
    </submittedName>
</protein>
<dbReference type="EMBL" id="AMXI01001151">
    <property type="protein sequence ID" value="EKN40556.1"/>
    <property type="molecule type" value="Genomic_DNA"/>
</dbReference>
<dbReference type="AlphaFoldDB" id="M1ZPM2"/>
<evidence type="ECO:0000313" key="2">
    <source>
        <dbReference type="Proteomes" id="UP000011944"/>
    </source>
</evidence>
<sequence length="193" mass="22682">MNMSLVDNLIEGLQEWNNMRNTSKAQDYSTLLSIINHKIGIKCSEMFDSNSDIETQLKLLKERVLELCNEQRINEVMLIEGIVAGITRYFNNGYERLVDNLAMNEEFGKKNYKSPKMFEKIKTIEYRVGTELDEEVWNKIAAKRFNKYSFNRMDNQEFLENSKKFGKIMGSLPEEDKNLTIKEFQNKYDNCGK</sequence>
<dbReference type="PATRIC" id="fig|1232189.3.peg.2946"/>
<accession>M1ZPM2</accession>
<proteinExistence type="predicted"/>
<gene>
    <name evidence="1" type="ORF">CFSAN001627_18788</name>
</gene>
<name>M1ZPM2_CLOBO</name>
<reference evidence="1 2" key="1">
    <citation type="submission" date="2012-10" db="EMBL/GenBank/DDBJ databases">
        <authorList>
            <person name="Strain E.A."/>
            <person name="Brown E."/>
            <person name="Allard M.W."/>
            <person name="Gonzalez-Escalona N."/>
            <person name="Timme R."/>
        </authorList>
    </citation>
    <scope>NUCLEOTIDE SEQUENCE [LARGE SCALE GENOMIC DNA]</scope>
    <source>
        <strain evidence="1 2">CFSAN001627</strain>
    </source>
</reference>
<comment type="caution">
    <text evidence="1">The sequence shown here is derived from an EMBL/GenBank/DDBJ whole genome shotgun (WGS) entry which is preliminary data.</text>
</comment>
<evidence type="ECO:0000313" key="1">
    <source>
        <dbReference type="EMBL" id="EKN40556.1"/>
    </source>
</evidence>